<dbReference type="EMBL" id="CP097649">
    <property type="protein sequence ID" value="URI15015.1"/>
    <property type="molecule type" value="Genomic_DNA"/>
</dbReference>
<name>A0ABY4SLS2_9CAUL</name>
<evidence type="ECO:0000313" key="3">
    <source>
        <dbReference type="EMBL" id="URI15015.1"/>
    </source>
</evidence>
<evidence type="ECO:0000256" key="1">
    <source>
        <dbReference type="ARBA" id="ARBA00023063"/>
    </source>
</evidence>
<organism evidence="3 4">
    <name type="scientific">Brevundimonas albigilva</name>
    <dbReference type="NCBI Taxonomy" id="1312364"/>
    <lineage>
        <taxon>Bacteria</taxon>
        <taxon>Pseudomonadati</taxon>
        <taxon>Pseudomonadota</taxon>
        <taxon>Alphaproteobacteria</taxon>
        <taxon>Caulobacterales</taxon>
        <taxon>Caulobacteraceae</taxon>
        <taxon>Brevundimonas</taxon>
    </lineage>
</organism>
<keyword evidence="1" id="KW-0534">Nitrate assimilation</keyword>
<dbReference type="Proteomes" id="UP001055429">
    <property type="component" value="Chromosome"/>
</dbReference>
<dbReference type="InterPro" id="IPR003765">
    <property type="entry name" value="NO3_reductase_chaperone_NarJ"/>
</dbReference>
<accession>A0ABY4SLS2</accession>
<dbReference type="SUPFAM" id="SSF89155">
    <property type="entry name" value="TorD-like"/>
    <property type="match status" value="1"/>
</dbReference>
<dbReference type="InterPro" id="IPR036411">
    <property type="entry name" value="TorD-like_sf"/>
</dbReference>
<sequence>MIRSLRALSVLLAYPSEELQANIGEIRNALAVERLVPPAGRDALEPLLTALESRELYDLQEDYSDLFDRSRKLSLHLFEHVHGDSRDRGPAMVDLGQTYFDRGFAMTVSELPDYLPLYLEFLACQPFAEARALLGEPAHVLAALQQRLADRDSPYAGVFIALLGLAEARPDAEALKALLERTEEDVADADVDDEWREAPVTFGRPDHEAGGPTGLIAKIRAGRRSAGTKNQEA</sequence>
<dbReference type="PANTHER" id="PTHR43680">
    <property type="entry name" value="NITRATE REDUCTASE MOLYBDENUM COFACTOR ASSEMBLY CHAPERONE"/>
    <property type="match status" value="1"/>
</dbReference>
<dbReference type="RefSeq" id="WP_250201801.1">
    <property type="nucleotide sequence ID" value="NZ_CP097649.1"/>
</dbReference>
<dbReference type="InterPro" id="IPR020945">
    <property type="entry name" value="DMSO/NO3_reduct_chaperone"/>
</dbReference>
<evidence type="ECO:0000256" key="2">
    <source>
        <dbReference type="SAM" id="MobiDB-lite"/>
    </source>
</evidence>
<proteinExistence type="predicted"/>
<dbReference type="Gene3D" id="1.10.3480.10">
    <property type="entry name" value="TorD-like"/>
    <property type="match status" value="1"/>
</dbReference>
<dbReference type="Pfam" id="PF02613">
    <property type="entry name" value="Nitrate_red_del"/>
    <property type="match status" value="1"/>
</dbReference>
<dbReference type="NCBIfam" id="TIGR00684">
    <property type="entry name" value="narJ"/>
    <property type="match status" value="1"/>
</dbReference>
<evidence type="ECO:0000313" key="4">
    <source>
        <dbReference type="Proteomes" id="UP001055429"/>
    </source>
</evidence>
<protein>
    <submittedName>
        <fullName evidence="3">Nitrate reductase molybdenum cofactor assembly chaperone</fullName>
    </submittedName>
</protein>
<feature type="region of interest" description="Disordered" evidence="2">
    <location>
        <begin position="188"/>
        <end position="233"/>
    </location>
</feature>
<reference evidence="3" key="1">
    <citation type="submission" date="2022-05" db="EMBL/GenBank/DDBJ databases">
        <title>Brevundimonas albigilva TT17 genome sequence.</title>
        <authorList>
            <person name="Lee K."/>
            <person name="Son H."/>
        </authorList>
    </citation>
    <scope>NUCLEOTIDE SEQUENCE</scope>
    <source>
        <strain evidence="3">TT17</strain>
    </source>
</reference>
<keyword evidence="4" id="KW-1185">Reference proteome</keyword>
<dbReference type="PANTHER" id="PTHR43680:SF2">
    <property type="entry name" value="NITRATE REDUCTASE MOLYBDENUM COFACTOR ASSEMBLY CHAPERONE NARJ"/>
    <property type="match status" value="1"/>
</dbReference>
<gene>
    <name evidence="3" type="primary">narJ</name>
    <name evidence="3" type="ORF">M8231_14615</name>
</gene>